<dbReference type="AlphaFoldDB" id="A0A975X3P4"/>
<dbReference type="Proteomes" id="UP000256780">
    <property type="component" value="Chromosome CBM2587_a"/>
</dbReference>
<evidence type="ECO:0000313" key="2">
    <source>
        <dbReference type="Proteomes" id="UP000256780"/>
    </source>
</evidence>
<name>A0A975X3P4_9BURK</name>
<evidence type="ECO:0000313" key="1">
    <source>
        <dbReference type="EMBL" id="SOY56744.1"/>
    </source>
</evidence>
<sequence length="56" mass="6080">MLRCATPEPGPRRMGNCGSIGRFNWNGPGALPRLVFQASKTNDSEVTHAAIREDPV</sequence>
<comment type="caution">
    <text evidence="1">The sequence shown here is derived from an EMBL/GenBank/DDBJ whole genome shotgun (WGS) entry which is preliminary data.</text>
</comment>
<dbReference type="EMBL" id="OFSQ01000027">
    <property type="protein sequence ID" value="SOY56744.1"/>
    <property type="molecule type" value="Genomic_DNA"/>
</dbReference>
<accession>A0A975X3P4</accession>
<protein>
    <submittedName>
        <fullName evidence="1">Uncharacterized protein</fullName>
    </submittedName>
</protein>
<gene>
    <name evidence="1" type="ORF">CBM2587_A80028</name>
</gene>
<proteinExistence type="predicted"/>
<organism evidence="1 2">
    <name type="scientific">Cupriavidus taiwanensis</name>
    <dbReference type="NCBI Taxonomy" id="164546"/>
    <lineage>
        <taxon>Bacteria</taxon>
        <taxon>Pseudomonadati</taxon>
        <taxon>Pseudomonadota</taxon>
        <taxon>Betaproteobacteria</taxon>
        <taxon>Burkholderiales</taxon>
        <taxon>Burkholderiaceae</taxon>
        <taxon>Cupriavidus</taxon>
    </lineage>
</organism>
<reference evidence="1 2" key="1">
    <citation type="submission" date="2018-01" db="EMBL/GenBank/DDBJ databases">
        <authorList>
            <person name="Clerissi C."/>
        </authorList>
    </citation>
    <scope>NUCLEOTIDE SEQUENCE [LARGE SCALE GENOMIC DNA]</scope>
    <source>
        <strain evidence="1">Cupriavidus sp. LMG 19464</strain>
    </source>
</reference>